<gene>
    <name evidence="7" type="ORF">KV110_16880</name>
</gene>
<evidence type="ECO:0000256" key="5">
    <source>
        <dbReference type="SAM" id="Phobius"/>
    </source>
</evidence>
<feature type="transmembrane region" description="Helical" evidence="5">
    <location>
        <begin position="25"/>
        <end position="43"/>
    </location>
</feature>
<keyword evidence="4 5" id="KW-0472">Membrane</keyword>
<dbReference type="PANTHER" id="PTHR23514">
    <property type="entry name" value="BYPASS OF STOP CODON PROTEIN 6"/>
    <property type="match status" value="1"/>
</dbReference>
<dbReference type="InterPro" id="IPR051788">
    <property type="entry name" value="MFS_Transporter"/>
</dbReference>
<evidence type="ECO:0000256" key="2">
    <source>
        <dbReference type="ARBA" id="ARBA00022692"/>
    </source>
</evidence>
<keyword evidence="3 5" id="KW-1133">Transmembrane helix</keyword>
<dbReference type="EMBL" id="CP078145">
    <property type="protein sequence ID" value="QXN94571.1"/>
    <property type="molecule type" value="Genomic_DNA"/>
</dbReference>
<dbReference type="InterPro" id="IPR011701">
    <property type="entry name" value="MFS"/>
</dbReference>
<feature type="transmembrane region" description="Helical" evidence="5">
    <location>
        <begin position="316"/>
        <end position="335"/>
    </location>
</feature>
<organism evidence="7 8">
    <name type="scientific">Nocardia iowensis</name>
    <dbReference type="NCBI Taxonomy" id="204891"/>
    <lineage>
        <taxon>Bacteria</taxon>
        <taxon>Bacillati</taxon>
        <taxon>Actinomycetota</taxon>
        <taxon>Actinomycetes</taxon>
        <taxon>Mycobacteriales</taxon>
        <taxon>Nocardiaceae</taxon>
        <taxon>Nocardia</taxon>
    </lineage>
</organism>
<feature type="transmembrane region" description="Helical" evidence="5">
    <location>
        <begin position="115"/>
        <end position="134"/>
    </location>
</feature>
<feature type="transmembrane region" description="Helical" evidence="5">
    <location>
        <begin position="199"/>
        <end position="220"/>
    </location>
</feature>
<feature type="transmembrane region" description="Helical" evidence="5">
    <location>
        <begin position="250"/>
        <end position="271"/>
    </location>
</feature>
<proteinExistence type="predicted"/>
<accession>A0ABX8RZ73</accession>
<evidence type="ECO:0000313" key="8">
    <source>
        <dbReference type="Proteomes" id="UP000694257"/>
    </source>
</evidence>
<keyword evidence="8" id="KW-1185">Reference proteome</keyword>
<feature type="transmembrane region" description="Helical" evidence="5">
    <location>
        <begin position="161"/>
        <end position="179"/>
    </location>
</feature>
<evidence type="ECO:0000256" key="4">
    <source>
        <dbReference type="ARBA" id="ARBA00023136"/>
    </source>
</evidence>
<feature type="transmembrane region" description="Helical" evidence="5">
    <location>
        <begin position="292"/>
        <end position="310"/>
    </location>
</feature>
<feature type="domain" description="Major facilitator superfamily (MFS) profile" evidence="6">
    <location>
        <begin position="1"/>
        <end position="344"/>
    </location>
</feature>
<dbReference type="Pfam" id="PF07690">
    <property type="entry name" value="MFS_1"/>
    <property type="match status" value="1"/>
</dbReference>
<name>A0ABX8RZ73_NOCIO</name>
<evidence type="ECO:0000256" key="1">
    <source>
        <dbReference type="ARBA" id="ARBA00004141"/>
    </source>
</evidence>
<feature type="transmembrane region" description="Helical" evidence="5">
    <location>
        <begin position="227"/>
        <end position="244"/>
    </location>
</feature>
<dbReference type="Proteomes" id="UP000694257">
    <property type="component" value="Chromosome"/>
</dbReference>
<feature type="transmembrane region" description="Helical" evidence="5">
    <location>
        <begin position="49"/>
        <end position="68"/>
    </location>
</feature>
<dbReference type="InterPro" id="IPR020846">
    <property type="entry name" value="MFS_dom"/>
</dbReference>
<feature type="transmembrane region" description="Helical" evidence="5">
    <location>
        <begin position="80"/>
        <end position="103"/>
    </location>
</feature>
<dbReference type="PANTHER" id="PTHR23514:SF13">
    <property type="entry name" value="INNER MEMBRANE PROTEIN YBJJ"/>
    <property type="match status" value="1"/>
</dbReference>
<dbReference type="PROSITE" id="PS50850">
    <property type="entry name" value="MFS"/>
    <property type="match status" value="1"/>
</dbReference>
<sequence>MISLLAAVGSRMAGGLARRWSSRTGLRIGLAITAVSTAAIALAPNTTALFIGLGGYGITTGIVNASTIMQHALIEHRYGAFVMASFYAAWAVGSVLGALFIAASVKVDVALRESMLAASVVILVVCLVTGPLLLRPQRAETSPAEAKSAAAKPAVTTPLRAYLPFGIALVMAFAIDLGINNWSALYLTDELASSTSTAALPIAAFQFTSLAGLLTGDWWVRRFGPRTVMRSAAGMAVVGMLMAVSAPNPAVAIVGFGVCGIGLPLITPLCFSEAATLASGRARDALIARLNVFPYAGTLAGGTIVGLIATQGSLRFGIASLLAFALVLSVFGRAFRTRTLSESGLAKIPVADDAPEPAAGLERVQHRNPE</sequence>
<evidence type="ECO:0000313" key="7">
    <source>
        <dbReference type="EMBL" id="QXN94571.1"/>
    </source>
</evidence>
<evidence type="ECO:0000256" key="3">
    <source>
        <dbReference type="ARBA" id="ARBA00022989"/>
    </source>
</evidence>
<comment type="subcellular location">
    <subcellularLocation>
        <location evidence="1">Membrane</location>
        <topology evidence="1">Multi-pass membrane protein</topology>
    </subcellularLocation>
</comment>
<evidence type="ECO:0000259" key="6">
    <source>
        <dbReference type="PROSITE" id="PS50850"/>
    </source>
</evidence>
<reference evidence="7 8" key="1">
    <citation type="submission" date="2021-07" db="EMBL/GenBank/DDBJ databases">
        <title>Whole Genome Sequence of Nocardia Iowensis.</title>
        <authorList>
            <person name="Lamm A."/>
            <person name="Collins-Fairclough A.M."/>
            <person name="Bunk B."/>
            <person name="Sproer C."/>
        </authorList>
    </citation>
    <scope>NUCLEOTIDE SEQUENCE [LARGE SCALE GENOMIC DNA]</scope>
    <source>
        <strain evidence="7 8">NRRL 5646</strain>
    </source>
</reference>
<keyword evidence="2 5" id="KW-0812">Transmembrane</keyword>
<protein>
    <submittedName>
        <fullName evidence="7">MFS transporter</fullName>
    </submittedName>
</protein>